<evidence type="ECO:0000256" key="4">
    <source>
        <dbReference type="ARBA" id="ARBA00022989"/>
    </source>
</evidence>
<keyword evidence="5 6" id="KW-0472">Membrane</keyword>
<gene>
    <name evidence="7" type="ORF">FBUS_02533</name>
</gene>
<dbReference type="PANTHER" id="PTHR12191">
    <property type="entry name" value="SOLUTE CARRIER FAMILY 39"/>
    <property type="match status" value="1"/>
</dbReference>
<keyword evidence="8" id="KW-1185">Reference proteome</keyword>
<evidence type="ECO:0000256" key="5">
    <source>
        <dbReference type="ARBA" id="ARBA00023136"/>
    </source>
</evidence>
<dbReference type="EMBL" id="LUCM01002871">
    <property type="protein sequence ID" value="KAA0196697.1"/>
    <property type="molecule type" value="Genomic_DNA"/>
</dbReference>
<dbReference type="GO" id="GO:0005385">
    <property type="term" value="F:zinc ion transmembrane transporter activity"/>
    <property type="evidence" value="ECO:0007669"/>
    <property type="project" value="TreeGrafter"/>
</dbReference>
<feature type="transmembrane region" description="Helical" evidence="6">
    <location>
        <begin position="47"/>
        <end position="68"/>
    </location>
</feature>
<evidence type="ECO:0000256" key="1">
    <source>
        <dbReference type="ARBA" id="ARBA00004141"/>
    </source>
</evidence>
<proteinExistence type="inferred from homology"/>
<dbReference type="Pfam" id="PF02535">
    <property type="entry name" value="Zip"/>
    <property type="match status" value="1"/>
</dbReference>
<dbReference type="Proteomes" id="UP000728185">
    <property type="component" value="Unassembled WGS sequence"/>
</dbReference>
<comment type="similarity">
    <text evidence="2">Belongs to the ZIP transporter (TC 2.A.5) family.</text>
</comment>
<dbReference type="GO" id="GO:0005886">
    <property type="term" value="C:plasma membrane"/>
    <property type="evidence" value="ECO:0007669"/>
    <property type="project" value="TreeGrafter"/>
</dbReference>
<dbReference type="PANTHER" id="PTHR12191:SF37">
    <property type="entry name" value="ZINC TRANSPORTER FOI"/>
    <property type="match status" value="1"/>
</dbReference>
<keyword evidence="4 6" id="KW-1133">Transmembrane helix</keyword>
<dbReference type="InterPro" id="IPR050799">
    <property type="entry name" value="ZIP_Transporter"/>
</dbReference>
<evidence type="ECO:0000256" key="6">
    <source>
        <dbReference type="SAM" id="Phobius"/>
    </source>
</evidence>
<dbReference type="AlphaFoldDB" id="A0A8E0VM99"/>
<feature type="non-terminal residue" evidence="7">
    <location>
        <position position="115"/>
    </location>
</feature>
<comment type="caution">
    <text evidence="7">The sequence shown here is derived from an EMBL/GenBank/DDBJ whole genome shotgun (WGS) entry which is preliminary data.</text>
</comment>
<dbReference type="GO" id="GO:0071578">
    <property type="term" value="P:zinc ion import across plasma membrane"/>
    <property type="evidence" value="ECO:0007669"/>
    <property type="project" value="TreeGrafter"/>
</dbReference>
<evidence type="ECO:0000313" key="8">
    <source>
        <dbReference type="Proteomes" id="UP000728185"/>
    </source>
</evidence>
<reference evidence="7" key="1">
    <citation type="submission" date="2019-05" db="EMBL/GenBank/DDBJ databases">
        <title>Annotation for the trematode Fasciolopsis buski.</title>
        <authorList>
            <person name="Choi Y.-J."/>
        </authorList>
    </citation>
    <scope>NUCLEOTIDE SEQUENCE</scope>
    <source>
        <strain evidence="7">HT</strain>
        <tissue evidence="7">Whole worm</tissue>
    </source>
</reference>
<dbReference type="InterPro" id="IPR003689">
    <property type="entry name" value="ZIP"/>
</dbReference>
<name>A0A8E0VM99_9TREM</name>
<evidence type="ECO:0000313" key="7">
    <source>
        <dbReference type="EMBL" id="KAA0196697.1"/>
    </source>
</evidence>
<feature type="transmembrane region" description="Helical" evidence="6">
    <location>
        <begin position="89"/>
        <end position="109"/>
    </location>
</feature>
<dbReference type="GO" id="GO:0140410">
    <property type="term" value="F:monoatomic cation:bicarbonate symporter activity"/>
    <property type="evidence" value="ECO:0007669"/>
    <property type="project" value="TreeGrafter"/>
</dbReference>
<protein>
    <submittedName>
        <fullName evidence="7">Putative metal ion transmembrane transporter</fullName>
    </submittedName>
</protein>
<comment type="subcellular location">
    <subcellularLocation>
        <location evidence="1">Membrane</location>
        <topology evidence="1">Multi-pass membrane protein</topology>
    </subcellularLocation>
</comment>
<evidence type="ECO:0000256" key="2">
    <source>
        <dbReference type="ARBA" id="ARBA00006939"/>
    </source>
</evidence>
<evidence type="ECO:0000256" key="3">
    <source>
        <dbReference type="ARBA" id="ARBA00022692"/>
    </source>
</evidence>
<keyword evidence="3 6" id="KW-0812">Transmembrane</keyword>
<dbReference type="GO" id="GO:0030003">
    <property type="term" value="P:intracellular monoatomic cation homeostasis"/>
    <property type="evidence" value="ECO:0007669"/>
    <property type="project" value="TreeGrafter"/>
</dbReference>
<dbReference type="OrthoDB" id="200954at2759"/>
<organism evidence="7 8">
    <name type="scientific">Fasciolopsis buskii</name>
    <dbReference type="NCBI Taxonomy" id="27845"/>
    <lineage>
        <taxon>Eukaryota</taxon>
        <taxon>Metazoa</taxon>
        <taxon>Spiralia</taxon>
        <taxon>Lophotrochozoa</taxon>
        <taxon>Platyhelminthes</taxon>
        <taxon>Trematoda</taxon>
        <taxon>Digenea</taxon>
        <taxon>Plagiorchiida</taxon>
        <taxon>Echinostomata</taxon>
        <taxon>Echinostomatoidea</taxon>
        <taxon>Fasciolidae</taxon>
        <taxon>Fasciolopsis</taxon>
    </lineage>
</organism>
<accession>A0A8E0VM99</accession>
<sequence>PRSSGDFAILVRSGLSVPLAVLFNFSSACTSYIGLLVGLFVGELTAASSFIFALTAGFFLYISLVDMLPEIRSLEESASHDNRQTTIQFIVHCSGMIFGFLCILAVVLISDYINF</sequence>
<feature type="transmembrane region" description="Helical" evidence="6">
    <location>
        <begin position="21"/>
        <end position="41"/>
    </location>
</feature>